<dbReference type="Proteomes" id="UP000218334">
    <property type="component" value="Unassembled WGS sequence"/>
</dbReference>
<dbReference type="SUPFAM" id="SSF54495">
    <property type="entry name" value="UBC-like"/>
    <property type="match status" value="1"/>
</dbReference>
<evidence type="ECO:0000313" key="2">
    <source>
        <dbReference type="EMBL" id="PBK74762.1"/>
    </source>
</evidence>
<dbReference type="AlphaFoldDB" id="A0A2H3C6A4"/>
<reference evidence="3" key="1">
    <citation type="journal article" date="2017" name="Nat. Ecol. Evol.">
        <title>Genome expansion and lineage-specific genetic innovations in the forest pathogenic fungi Armillaria.</title>
        <authorList>
            <person name="Sipos G."/>
            <person name="Prasanna A.N."/>
            <person name="Walter M.C."/>
            <person name="O'Connor E."/>
            <person name="Balint B."/>
            <person name="Krizsan K."/>
            <person name="Kiss B."/>
            <person name="Hess J."/>
            <person name="Varga T."/>
            <person name="Slot J."/>
            <person name="Riley R."/>
            <person name="Boka B."/>
            <person name="Rigling D."/>
            <person name="Barry K."/>
            <person name="Lee J."/>
            <person name="Mihaltcheva S."/>
            <person name="LaButti K."/>
            <person name="Lipzen A."/>
            <person name="Waldron R."/>
            <person name="Moloney N.M."/>
            <person name="Sperisen C."/>
            <person name="Kredics L."/>
            <person name="Vagvoelgyi C."/>
            <person name="Patrignani A."/>
            <person name="Fitzpatrick D."/>
            <person name="Nagy I."/>
            <person name="Doyle S."/>
            <person name="Anderson J.B."/>
            <person name="Grigoriev I.V."/>
            <person name="Gueldener U."/>
            <person name="Muensterkoetter M."/>
            <person name="Nagy L.G."/>
        </authorList>
    </citation>
    <scope>NUCLEOTIDE SEQUENCE [LARGE SCALE GENOMIC DNA]</scope>
    <source>
        <strain evidence="3">28-4</strain>
    </source>
</reference>
<feature type="compositionally biased region" description="Polar residues" evidence="1">
    <location>
        <begin position="718"/>
        <end position="730"/>
    </location>
</feature>
<organism evidence="2 3">
    <name type="scientific">Armillaria solidipes</name>
    <dbReference type="NCBI Taxonomy" id="1076256"/>
    <lineage>
        <taxon>Eukaryota</taxon>
        <taxon>Fungi</taxon>
        <taxon>Dikarya</taxon>
        <taxon>Basidiomycota</taxon>
        <taxon>Agaricomycotina</taxon>
        <taxon>Agaricomycetes</taxon>
        <taxon>Agaricomycetidae</taxon>
        <taxon>Agaricales</taxon>
        <taxon>Marasmiineae</taxon>
        <taxon>Physalacriaceae</taxon>
        <taxon>Armillaria</taxon>
    </lineage>
</organism>
<evidence type="ECO:0000256" key="1">
    <source>
        <dbReference type="SAM" id="MobiDB-lite"/>
    </source>
</evidence>
<name>A0A2H3C6A4_9AGAR</name>
<evidence type="ECO:0000313" key="3">
    <source>
        <dbReference type="Proteomes" id="UP000218334"/>
    </source>
</evidence>
<dbReference type="STRING" id="1076256.A0A2H3C6A4"/>
<dbReference type="InterPro" id="IPR016135">
    <property type="entry name" value="UBQ-conjugating_enzyme/RWD"/>
</dbReference>
<dbReference type="EMBL" id="KZ293418">
    <property type="protein sequence ID" value="PBK74762.1"/>
    <property type="molecule type" value="Genomic_DNA"/>
</dbReference>
<feature type="region of interest" description="Disordered" evidence="1">
    <location>
        <begin position="708"/>
        <end position="744"/>
    </location>
</feature>
<accession>A0A2H3C6A4</accession>
<sequence>MAFQNRQLLARLQHDLAELYDTPYPGVAFFIDDANMRQLCLILTPPSGPWKDLSLHFDVELPHDWVSLLFNSGGSFSTSLLQPTSPPSIKSSVNGIQHPNLYSSFICCDLLRKDSYSGDGYTGGYSPALTLRGLFLQFLTFFSSTKVEQDYGDAIEISDFIVAKYYREKDVARRVADFVSPENHRYCDNYCEAYGCFRPDNLEPSSKMEREWAANPSPEVIVGVYATKDQPVTHKTKGEGYPDSMRIHKMEYQNPKWGQTLKAISSWTCRKCPYGSAAFPHYLPPAQRSMTRDVDESSPLLVHPATCVLENIPDDIFFTLAAFLPSETVLVFSEAYPRFRAIMESAHELLRRELQCFFLRTPLTSSILGIGVTCDPRQRTLTSDFDWLSEEAFQKFGVRKSIQKRAFRYFLPLAFSRPHFLRARDRIWSALLVMYKEMQQADCASLQRTQGVSLSRQSEALNVSPSELLSVIYRMMNNIVVALMKSCDDVLTNGASSTATLLHASEKAVYSYCHLFHLLLCLSRSNPNIYRDAAKKITEFIAQPGARIKARIPDLGEFIVLVTLVLVFKKGDVAWRILNGPFLEEAIVRNARWVLRDHPELEVMEEGRSDHRLNTTFNHSKTSLRLMMFQITFLTTFVETYSSDLRRLDDNYGFAEKEIPERMVKAIKDIYKVGDWPTFFEKVQYVRGQSFDPEKLSQLLRDAVKASAERGYHKPASARNQNNVPSSRNQGDGRRTTRGRSYRR</sequence>
<proteinExistence type="predicted"/>
<gene>
    <name evidence="2" type="ORF">ARMSODRAFT_490628</name>
</gene>
<keyword evidence="3" id="KW-1185">Reference proteome</keyword>
<protein>
    <submittedName>
        <fullName evidence="2">Uncharacterized protein</fullName>
    </submittedName>
</protein>
<dbReference type="Gene3D" id="3.10.110.10">
    <property type="entry name" value="Ubiquitin Conjugating Enzyme"/>
    <property type="match status" value="1"/>
</dbReference>